<accession>A0A0C3BF81</accession>
<evidence type="ECO:0000313" key="1">
    <source>
        <dbReference type="EMBL" id="KIM75977.1"/>
    </source>
</evidence>
<organism evidence="1 2">
    <name type="scientific">Piloderma croceum (strain F 1598)</name>
    <dbReference type="NCBI Taxonomy" id="765440"/>
    <lineage>
        <taxon>Eukaryota</taxon>
        <taxon>Fungi</taxon>
        <taxon>Dikarya</taxon>
        <taxon>Basidiomycota</taxon>
        <taxon>Agaricomycotina</taxon>
        <taxon>Agaricomycetes</taxon>
        <taxon>Agaricomycetidae</taxon>
        <taxon>Atheliales</taxon>
        <taxon>Atheliaceae</taxon>
        <taxon>Piloderma</taxon>
    </lineage>
</organism>
<sequence>MMQRPTCMRLRVRSPLDAQIIFHAVSLGIFPMVARRLDTEERRDIHSGCVFVWEERGANAEATGLGIERWTDGIRWGPSRVRDEFLFYHEKDQEPADMDANSDSDTTYGSHRAPEYGINRGSLIKQTYSVFVETPRGRRKWHLIAYFTQASVDELRCVDDIRELASLTVPAGTYKSARSAKGRPRDERFYDRQYAPYVYGGPHQHVSFPPSSVWVDDTSQHDDPRFNHCGKPQTHPQNASQILAPLAYLQNIAQPRRHPLDEKALMSFHPGLA</sequence>
<dbReference type="HOGENOM" id="CLU_028895_2_0_1"/>
<gene>
    <name evidence="1" type="ORF">PILCRDRAFT_826827</name>
</gene>
<dbReference type="AlphaFoldDB" id="A0A0C3BF81"/>
<dbReference type="InterPro" id="IPR018608">
    <property type="entry name" value="Gti1/Pac2"/>
</dbReference>
<dbReference type="PANTHER" id="PTHR28027">
    <property type="entry name" value="TRANSCRIPTIONAL REGULATOR MIT1"/>
    <property type="match status" value="1"/>
</dbReference>
<dbReference type="PANTHER" id="PTHR28027:SF2">
    <property type="entry name" value="TRANSCRIPTIONAL REGULATOR MIT1"/>
    <property type="match status" value="1"/>
</dbReference>
<reference evidence="2" key="2">
    <citation type="submission" date="2015-01" db="EMBL/GenBank/DDBJ databases">
        <title>Evolutionary Origins and Diversification of the Mycorrhizal Mutualists.</title>
        <authorList>
            <consortium name="DOE Joint Genome Institute"/>
            <consortium name="Mycorrhizal Genomics Consortium"/>
            <person name="Kohler A."/>
            <person name="Kuo A."/>
            <person name="Nagy L.G."/>
            <person name="Floudas D."/>
            <person name="Copeland A."/>
            <person name="Barry K.W."/>
            <person name="Cichocki N."/>
            <person name="Veneault-Fourrey C."/>
            <person name="LaButti K."/>
            <person name="Lindquist E.A."/>
            <person name="Lipzen A."/>
            <person name="Lundell T."/>
            <person name="Morin E."/>
            <person name="Murat C."/>
            <person name="Riley R."/>
            <person name="Ohm R."/>
            <person name="Sun H."/>
            <person name="Tunlid A."/>
            <person name="Henrissat B."/>
            <person name="Grigoriev I.V."/>
            <person name="Hibbett D.S."/>
            <person name="Martin F."/>
        </authorList>
    </citation>
    <scope>NUCLEOTIDE SEQUENCE [LARGE SCALE GENOMIC DNA]</scope>
    <source>
        <strain evidence="2">F 1598</strain>
    </source>
</reference>
<dbReference type="InParanoid" id="A0A0C3BF81"/>
<reference evidence="1 2" key="1">
    <citation type="submission" date="2014-04" db="EMBL/GenBank/DDBJ databases">
        <authorList>
            <consortium name="DOE Joint Genome Institute"/>
            <person name="Kuo A."/>
            <person name="Tarkka M."/>
            <person name="Buscot F."/>
            <person name="Kohler A."/>
            <person name="Nagy L.G."/>
            <person name="Floudas D."/>
            <person name="Copeland A."/>
            <person name="Barry K.W."/>
            <person name="Cichocki N."/>
            <person name="Veneault-Fourrey C."/>
            <person name="LaButti K."/>
            <person name="Lindquist E.A."/>
            <person name="Lipzen A."/>
            <person name="Lundell T."/>
            <person name="Morin E."/>
            <person name="Murat C."/>
            <person name="Sun H."/>
            <person name="Tunlid A."/>
            <person name="Henrissat B."/>
            <person name="Grigoriev I.V."/>
            <person name="Hibbett D.S."/>
            <person name="Martin F."/>
            <person name="Nordberg H.P."/>
            <person name="Cantor M.N."/>
            <person name="Hua S.X."/>
        </authorList>
    </citation>
    <scope>NUCLEOTIDE SEQUENCE [LARGE SCALE GENOMIC DNA]</scope>
    <source>
        <strain evidence="1 2">F 1598</strain>
    </source>
</reference>
<evidence type="ECO:0008006" key="3">
    <source>
        <dbReference type="Google" id="ProtNLM"/>
    </source>
</evidence>
<dbReference type="EMBL" id="KN833040">
    <property type="protein sequence ID" value="KIM75977.1"/>
    <property type="molecule type" value="Genomic_DNA"/>
</dbReference>
<dbReference type="GO" id="GO:0003677">
    <property type="term" value="F:DNA binding"/>
    <property type="evidence" value="ECO:0007669"/>
    <property type="project" value="TreeGrafter"/>
</dbReference>
<name>A0A0C3BF81_PILCF</name>
<evidence type="ECO:0000313" key="2">
    <source>
        <dbReference type="Proteomes" id="UP000054166"/>
    </source>
</evidence>
<dbReference type="Pfam" id="PF09729">
    <property type="entry name" value="Gti1_Pac2"/>
    <property type="match status" value="1"/>
</dbReference>
<protein>
    <recommendedName>
        <fullName evidence="3">Gti1/Pac2 family-domain-containing protein</fullName>
    </recommendedName>
</protein>
<dbReference type="Proteomes" id="UP000054166">
    <property type="component" value="Unassembled WGS sequence"/>
</dbReference>
<proteinExistence type="predicted"/>
<dbReference type="OrthoDB" id="5572844at2759"/>
<keyword evidence="2" id="KW-1185">Reference proteome</keyword>